<dbReference type="Pfam" id="PF01248">
    <property type="entry name" value="Ribosomal_L7Ae"/>
    <property type="match status" value="1"/>
</dbReference>
<dbReference type="PANTHER" id="PTHR11843">
    <property type="entry name" value="40S RIBOSOMAL PROTEIN S12"/>
    <property type="match status" value="1"/>
</dbReference>
<dbReference type="InterPro" id="IPR004038">
    <property type="entry name" value="Ribosomal_eL8/eL30/eS12/Gad45"/>
</dbReference>
<name>W7AK36_9APIC</name>
<feature type="domain" description="Ribosomal protein eL8/eL30/eS12/Gadd45" evidence="5">
    <location>
        <begin position="58"/>
        <end position="147"/>
    </location>
</feature>
<dbReference type="Proteomes" id="UP000030640">
    <property type="component" value="Unassembled WGS sequence"/>
</dbReference>
<accession>W7AK36</accession>
<dbReference type="GO" id="GO:0006412">
    <property type="term" value="P:translation"/>
    <property type="evidence" value="ECO:0007669"/>
    <property type="project" value="InterPro"/>
</dbReference>
<dbReference type="RefSeq" id="XP_008817753.1">
    <property type="nucleotide sequence ID" value="XM_008819531.1"/>
</dbReference>
<keyword evidence="3 4" id="KW-0687">Ribonucleoprotein</keyword>
<dbReference type="InterPro" id="IPR029064">
    <property type="entry name" value="Ribosomal_eL30-like_sf"/>
</dbReference>
<evidence type="ECO:0000256" key="3">
    <source>
        <dbReference type="ARBA" id="ARBA00023274"/>
    </source>
</evidence>
<evidence type="ECO:0000259" key="5">
    <source>
        <dbReference type="Pfam" id="PF01248"/>
    </source>
</evidence>
<dbReference type="GO" id="GO:1990904">
    <property type="term" value="C:ribonucleoprotein complex"/>
    <property type="evidence" value="ECO:0007669"/>
    <property type="project" value="UniProtKB-KW"/>
</dbReference>
<keyword evidence="7" id="KW-1185">Reference proteome</keyword>
<dbReference type="OrthoDB" id="10249311at2759"/>
<gene>
    <name evidence="6" type="ORF">C922_03944</name>
</gene>
<sequence>MTDVESVDNDVVVEEKTVFDHTTAIQKVRRGEEAKKPEIEKNKYCIDMGLLPRRYYAEVLKNALVHDGLKIGIREVIKSIESKEAKACFLSDVCSEPAYKKLITALCTEKNIPLFMVENDSKDLGQWVGLFKLDKEGNARKIIGASSVSIIDFGEESPERDYLMKQNQQPAAAA</sequence>
<proteinExistence type="inferred from homology"/>
<dbReference type="VEuPathDB" id="PlasmoDB:C922_03944"/>
<dbReference type="Gene3D" id="3.30.1330.30">
    <property type="match status" value="1"/>
</dbReference>
<dbReference type="EMBL" id="KI965477">
    <property type="protein sequence ID" value="EUD65696.1"/>
    <property type="molecule type" value="Genomic_DNA"/>
</dbReference>
<dbReference type="SUPFAM" id="SSF55315">
    <property type="entry name" value="L30e-like"/>
    <property type="match status" value="1"/>
</dbReference>
<evidence type="ECO:0000313" key="6">
    <source>
        <dbReference type="EMBL" id="EUD65696.1"/>
    </source>
</evidence>
<dbReference type="AlphaFoldDB" id="W7AK36"/>
<protein>
    <recommendedName>
        <fullName evidence="4">40S ribosomal protein S12</fullName>
    </recommendedName>
</protein>
<evidence type="ECO:0000256" key="4">
    <source>
        <dbReference type="RuleBase" id="RU000670"/>
    </source>
</evidence>
<keyword evidence="2 4" id="KW-0689">Ribosomal protein</keyword>
<dbReference type="InterPro" id="IPR000530">
    <property type="entry name" value="Ribosomal_eS12"/>
</dbReference>
<evidence type="ECO:0000313" key="7">
    <source>
        <dbReference type="Proteomes" id="UP000030640"/>
    </source>
</evidence>
<dbReference type="GeneID" id="20039218"/>
<reference evidence="6 7" key="1">
    <citation type="submission" date="2013-02" db="EMBL/GenBank/DDBJ databases">
        <title>The Genome Sequence of Plasmodium inui San Antonio 1.</title>
        <authorList>
            <consortium name="The Broad Institute Genome Sequencing Platform"/>
            <consortium name="The Broad Institute Genome Sequencing Center for Infectious Disease"/>
            <person name="Neafsey D."/>
            <person name="Cheeseman I."/>
            <person name="Volkman S."/>
            <person name="Adams J."/>
            <person name="Walker B."/>
            <person name="Young S.K."/>
            <person name="Zeng Q."/>
            <person name="Gargeya S."/>
            <person name="Fitzgerald M."/>
            <person name="Haas B."/>
            <person name="Abouelleil A."/>
            <person name="Alvarado L."/>
            <person name="Arachchi H.M."/>
            <person name="Berlin A.M."/>
            <person name="Chapman S.B."/>
            <person name="Dewar J."/>
            <person name="Goldberg J."/>
            <person name="Griggs A."/>
            <person name="Gujja S."/>
            <person name="Hansen M."/>
            <person name="Howarth C."/>
            <person name="Imamovic A."/>
            <person name="Larimer J."/>
            <person name="McCowan C."/>
            <person name="Murphy C."/>
            <person name="Neiman D."/>
            <person name="Pearson M."/>
            <person name="Priest M."/>
            <person name="Roberts A."/>
            <person name="Saif S."/>
            <person name="Shea T."/>
            <person name="Sisk P."/>
            <person name="Sykes S."/>
            <person name="Wortman J."/>
            <person name="Nusbaum C."/>
            <person name="Birren B."/>
        </authorList>
    </citation>
    <scope>NUCLEOTIDE SEQUENCE [LARGE SCALE GENOMIC DNA]</scope>
    <source>
        <strain evidence="6 7">San Antonio 1</strain>
    </source>
</reference>
<dbReference type="GO" id="GO:0003735">
    <property type="term" value="F:structural constituent of ribosome"/>
    <property type="evidence" value="ECO:0007669"/>
    <property type="project" value="InterPro"/>
</dbReference>
<dbReference type="PRINTS" id="PR00972">
    <property type="entry name" value="RIBSOMALS12E"/>
</dbReference>
<evidence type="ECO:0000256" key="1">
    <source>
        <dbReference type="ARBA" id="ARBA00005824"/>
    </source>
</evidence>
<evidence type="ECO:0000256" key="2">
    <source>
        <dbReference type="ARBA" id="ARBA00022980"/>
    </source>
</evidence>
<dbReference type="GO" id="GO:0005840">
    <property type="term" value="C:ribosome"/>
    <property type="evidence" value="ECO:0007669"/>
    <property type="project" value="UniProtKB-KW"/>
</dbReference>
<organism evidence="6 7">
    <name type="scientific">Plasmodium inui San Antonio 1</name>
    <dbReference type="NCBI Taxonomy" id="1237626"/>
    <lineage>
        <taxon>Eukaryota</taxon>
        <taxon>Sar</taxon>
        <taxon>Alveolata</taxon>
        <taxon>Apicomplexa</taxon>
        <taxon>Aconoidasida</taxon>
        <taxon>Haemosporida</taxon>
        <taxon>Plasmodiidae</taxon>
        <taxon>Plasmodium</taxon>
        <taxon>Plasmodium (Plasmodium)</taxon>
    </lineage>
</organism>
<comment type="similarity">
    <text evidence="1 4">Belongs to the eukaryotic ribosomal protein eS12 family.</text>
</comment>